<keyword evidence="3" id="KW-1185">Reference proteome</keyword>
<dbReference type="AlphaFoldDB" id="A0A0G4MQT7"/>
<accession>A0A0G4MQT7</accession>
<organism evidence="2 3">
    <name type="scientific">Verticillium longisporum</name>
    <name type="common">Verticillium dahliae var. longisporum</name>
    <dbReference type="NCBI Taxonomy" id="100787"/>
    <lineage>
        <taxon>Eukaryota</taxon>
        <taxon>Fungi</taxon>
        <taxon>Dikarya</taxon>
        <taxon>Ascomycota</taxon>
        <taxon>Pezizomycotina</taxon>
        <taxon>Sordariomycetes</taxon>
        <taxon>Hypocreomycetidae</taxon>
        <taxon>Glomerellales</taxon>
        <taxon>Plectosphaerellaceae</taxon>
        <taxon>Verticillium</taxon>
    </lineage>
</organism>
<feature type="compositionally biased region" description="Basic and acidic residues" evidence="1">
    <location>
        <begin position="260"/>
        <end position="269"/>
    </location>
</feature>
<name>A0A0G4MQT7_VERLO</name>
<evidence type="ECO:0000313" key="2">
    <source>
        <dbReference type="EMBL" id="CRK36623.1"/>
    </source>
</evidence>
<evidence type="ECO:0000256" key="1">
    <source>
        <dbReference type="SAM" id="MobiDB-lite"/>
    </source>
</evidence>
<dbReference type="EMBL" id="CVQH01024194">
    <property type="protein sequence ID" value="CRK36623.1"/>
    <property type="molecule type" value="Genomic_DNA"/>
</dbReference>
<feature type="compositionally biased region" description="Basic and acidic residues" evidence="1">
    <location>
        <begin position="75"/>
        <end position="91"/>
    </location>
</feature>
<proteinExistence type="predicted"/>
<feature type="region of interest" description="Disordered" evidence="1">
    <location>
        <begin position="1"/>
        <end position="20"/>
    </location>
</feature>
<feature type="region of interest" description="Disordered" evidence="1">
    <location>
        <begin position="74"/>
        <end position="109"/>
    </location>
</feature>
<sequence>MLSSLGTAPSTTTHALSTSSPCVCAHSSASATASGCHWGYMSYHQWKRAAWGHGRAGHAEAGRVQGRGAVLEGVLQREPELEDDDPRRDGGRPGGGVAVDGEGRGRGRRQEEGFEALGLADDDFFRGRVGGCAEGRGRDGRQGGCVADVWVQMLDGRVLDGAEGARCHGRCVAKAHVGGSGSVYEFRESVRAKILVVNVGYHVGVVGPGENDDFGAAVFGGPDVKNNDHPPQTAAQLCLIGAQVRKQCSFTMKTLTLGEADEKTQERPGRPASTMRAKDGHINSEGLDGLEL</sequence>
<dbReference type="Proteomes" id="UP000044602">
    <property type="component" value="Unassembled WGS sequence"/>
</dbReference>
<reference evidence="2 3" key="1">
    <citation type="submission" date="2015-05" db="EMBL/GenBank/DDBJ databases">
        <authorList>
            <person name="Wang D.B."/>
            <person name="Wang M."/>
        </authorList>
    </citation>
    <scope>NUCLEOTIDE SEQUENCE [LARGE SCALE GENOMIC DNA]</scope>
    <source>
        <strain evidence="2">VL1</strain>
    </source>
</reference>
<feature type="region of interest" description="Disordered" evidence="1">
    <location>
        <begin position="259"/>
        <end position="292"/>
    </location>
</feature>
<protein>
    <submittedName>
        <fullName evidence="2">Uncharacterized protein</fullName>
    </submittedName>
</protein>
<evidence type="ECO:0000313" key="3">
    <source>
        <dbReference type="Proteomes" id="UP000044602"/>
    </source>
</evidence>
<gene>
    <name evidence="2" type="ORF">BN1708_007136</name>
</gene>